<dbReference type="Proteomes" id="UP000232323">
    <property type="component" value="Unassembled WGS sequence"/>
</dbReference>
<dbReference type="AlphaFoldDB" id="A0A250X969"/>
<sequence>MFQSTQSKANMAIIRLNQAVEKMAAHLKQPGHGTAMLSILTSSAVDPGSATSNSAASQYALSTNKPPVMDMVMLYAPSFHHQGRPSRTALRSLFSSPGQALQDTDEEILEPLLLSRHALSSSSPQFQLRMSVCSARSSMACTTHHSKRAKAKRTIYSPFEVSSISELPDMPADPAAHVITGESCRHFSCYCSPVYCPKPTGTNMPYSLLMPQNQESARGSEGNKTSIRCESSVVKVNEVRIAKGRQSSNLEASSPVHEPFIQQQQYQLQHLHQHLPGMTDSALILETHSSTVGNFVSKSLLDEDFSVRFRNQSLSISPPLVTSLPDLFRQEGGDRRLIYTNSSAPLSVGGMNLLSQDTLSRECTLSLAKSAVRSAQGALDSWQGGMALLKTAASHNTCPHFEDYTKGQSDVACSFSKLCLKMTSIDWSEGVRVEQSSVLLILIYTVGAMHGTVCEADSKCGGNSSRVGGSGVGGFMQT</sequence>
<gene>
    <name evidence="1" type="ORF">CEUSTIGMA_g7048.t1</name>
</gene>
<dbReference type="EMBL" id="BEGY01000044">
    <property type="protein sequence ID" value="GAX79607.1"/>
    <property type="molecule type" value="Genomic_DNA"/>
</dbReference>
<protein>
    <submittedName>
        <fullName evidence="1">Uncharacterized protein</fullName>
    </submittedName>
</protein>
<evidence type="ECO:0000313" key="1">
    <source>
        <dbReference type="EMBL" id="GAX79607.1"/>
    </source>
</evidence>
<name>A0A250X969_9CHLO</name>
<keyword evidence="2" id="KW-1185">Reference proteome</keyword>
<comment type="caution">
    <text evidence="1">The sequence shown here is derived from an EMBL/GenBank/DDBJ whole genome shotgun (WGS) entry which is preliminary data.</text>
</comment>
<evidence type="ECO:0000313" key="2">
    <source>
        <dbReference type="Proteomes" id="UP000232323"/>
    </source>
</evidence>
<proteinExistence type="predicted"/>
<reference evidence="1 2" key="1">
    <citation type="submission" date="2017-08" db="EMBL/GenBank/DDBJ databases">
        <title>Acidophilic green algal genome provides insights into adaptation to an acidic environment.</title>
        <authorList>
            <person name="Hirooka S."/>
            <person name="Hirose Y."/>
            <person name="Kanesaki Y."/>
            <person name="Higuchi S."/>
            <person name="Fujiwara T."/>
            <person name="Onuma R."/>
            <person name="Era A."/>
            <person name="Ohbayashi R."/>
            <person name="Uzuka A."/>
            <person name="Nozaki H."/>
            <person name="Yoshikawa H."/>
            <person name="Miyagishima S.Y."/>
        </authorList>
    </citation>
    <scope>NUCLEOTIDE SEQUENCE [LARGE SCALE GENOMIC DNA]</scope>
    <source>
        <strain evidence="1 2">NIES-2499</strain>
    </source>
</reference>
<organism evidence="1 2">
    <name type="scientific">Chlamydomonas eustigma</name>
    <dbReference type="NCBI Taxonomy" id="1157962"/>
    <lineage>
        <taxon>Eukaryota</taxon>
        <taxon>Viridiplantae</taxon>
        <taxon>Chlorophyta</taxon>
        <taxon>core chlorophytes</taxon>
        <taxon>Chlorophyceae</taxon>
        <taxon>CS clade</taxon>
        <taxon>Chlamydomonadales</taxon>
        <taxon>Chlamydomonadaceae</taxon>
        <taxon>Chlamydomonas</taxon>
    </lineage>
</organism>
<accession>A0A250X969</accession>